<evidence type="ECO:0000256" key="2">
    <source>
        <dbReference type="ARBA" id="ARBA00022692"/>
    </source>
</evidence>
<gene>
    <name evidence="7" type="ORF">ACFQ1Z_03305</name>
</gene>
<feature type="transmembrane region" description="Helical" evidence="5">
    <location>
        <begin position="92"/>
        <end position="108"/>
    </location>
</feature>
<feature type="transmembrane region" description="Helical" evidence="5">
    <location>
        <begin position="312"/>
        <end position="330"/>
    </location>
</feature>
<evidence type="ECO:0000256" key="3">
    <source>
        <dbReference type="ARBA" id="ARBA00022989"/>
    </source>
</evidence>
<evidence type="ECO:0000256" key="5">
    <source>
        <dbReference type="SAM" id="Phobius"/>
    </source>
</evidence>
<dbReference type="Pfam" id="PF04932">
    <property type="entry name" value="Wzy_C"/>
    <property type="match status" value="1"/>
</dbReference>
<proteinExistence type="predicted"/>
<sequence length="385" mass="43722">MRNPDITFDQKMFRFFFAFSMVVTLLGMHYVFNFVNTNPFERGLLIIAAFFLFKAQPKASIQGFFGLILITFAIFFFGYFTKFHQFSWGRLLNAYIALIALLLFYVIQPSEDNRLFILKWISRIAPFLVFYGFFLMLFGRSVFMQDHTGAMRYGGGTIPAYMAAASFASSVAFAMLYRHTGNLKNFAMVFFCLVCAILSGSRMPTVCIVLSAFPILFFSIKKFESKVYFILFSLIFGLLALVTVGDQLMMRFESQSSSGRDKLWDSVIMWIKFYPNTGVGYGHHPLIIPEYIKLFTKTQAVHSEYIRVVGELGYFGAAIFLVGTILVFNGSFIKKNFEDVVLVLCILTSFALFSYSDNTLLSSYCSIMPLAYAMGTGLKKANSNV</sequence>
<dbReference type="EMBL" id="JBHTKB010000001">
    <property type="protein sequence ID" value="MFD0912567.1"/>
    <property type="molecule type" value="Genomic_DNA"/>
</dbReference>
<keyword evidence="8" id="KW-1185">Reference proteome</keyword>
<dbReference type="InterPro" id="IPR051533">
    <property type="entry name" value="WaaL-like"/>
</dbReference>
<keyword evidence="4 5" id="KW-0472">Membrane</keyword>
<dbReference type="PANTHER" id="PTHR37422">
    <property type="entry name" value="TEICHURONIC ACID BIOSYNTHESIS PROTEIN TUAE"/>
    <property type="match status" value="1"/>
</dbReference>
<protein>
    <submittedName>
        <fullName evidence="7">O-antigen ligase family protein</fullName>
    </submittedName>
</protein>
<dbReference type="RefSeq" id="WP_379055621.1">
    <property type="nucleotide sequence ID" value="NZ_JBHTKB010000001.1"/>
</dbReference>
<feature type="transmembrane region" description="Helical" evidence="5">
    <location>
        <begin position="120"/>
        <end position="138"/>
    </location>
</feature>
<evidence type="ECO:0000256" key="1">
    <source>
        <dbReference type="ARBA" id="ARBA00004141"/>
    </source>
</evidence>
<feature type="transmembrane region" description="Helical" evidence="5">
    <location>
        <begin position="158"/>
        <end position="176"/>
    </location>
</feature>
<reference evidence="8" key="1">
    <citation type="journal article" date="2019" name="Int. J. Syst. Evol. Microbiol.">
        <title>The Global Catalogue of Microorganisms (GCM) 10K type strain sequencing project: providing services to taxonomists for standard genome sequencing and annotation.</title>
        <authorList>
            <consortium name="The Broad Institute Genomics Platform"/>
            <consortium name="The Broad Institute Genome Sequencing Center for Infectious Disease"/>
            <person name="Wu L."/>
            <person name="Ma J."/>
        </authorList>
    </citation>
    <scope>NUCLEOTIDE SEQUENCE [LARGE SCALE GENOMIC DNA]</scope>
    <source>
        <strain evidence="8">CCUG 58412</strain>
    </source>
</reference>
<name>A0ABW3F824_9PROT</name>
<dbReference type="GO" id="GO:0016874">
    <property type="term" value="F:ligase activity"/>
    <property type="evidence" value="ECO:0007669"/>
    <property type="project" value="UniProtKB-KW"/>
</dbReference>
<feature type="domain" description="O-antigen ligase-related" evidence="6">
    <location>
        <begin position="188"/>
        <end position="321"/>
    </location>
</feature>
<keyword evidence="2 5" id="KW-0812">Transmembrane</keyword>
<keyword evidence="7" id="KW-0436">Ligase</keyword>
<dbReference type="InterPro" id="IPR007016">
    <property type="entry name" value="O-antigen_ligase-rel_domated"/>
</dbReference>
<feature type="transmembrane region" description="Helical" evidence="5">
    <location>
        <begin position="188"/>
        <end position="220"/>
    </location>
</feature>
<evidence type="ECO:0000313" key="7">
    <source>
        <dbReference type="EMBL" id="MFD0912567.1"/>
    </source>
</evidence>
<comment type="subcellular location">
    <subcellularLocation>
        <location evidence="1">Membrane</location>
        <topology evidence="1">Multi-pass membrane protein</topology>
    </subcellularLocation>
</comment>
<feature type="transmembrane region" description="Helical" evidence="5">
    <location>
        <begin position="227"/>
        <end position="245"/>
    </location>
</feature>
<dbReference type="PANTHER" id="PTHR37422:SF13">
    <property type="entry name" value="LIPOPOLYSACCHARIDE BIOSYNTHESIS PROTEIN PA4999-RELATED"/>
    <property type="match status" value="1"/>
</dbReference>
<evidence type="ECO:0000313" key="8">
    <source>
        <dbReference type="Proteomes" id="UP001597128"/>
    </source>
</evidence>
<evidence type="ECO:0000256" key="4">
    <source>
        <dbReference type="ARBA" id="ARBA00023136"/>
    </source>
</evidence>
<accession>A0ABW3F824</accession>
<dbReference type="Proteomes" id="UP001597128">
    <property type="component" value="Unassembled WGS sequence"/>
</dbReference>
<comment type="caution">
    <text evidence="7">The sequence shown here is derived from an EMBL/GenBank/DDBJ whole genome shotgun (WGS) entry which is preliminary data.</text>
</comment>
<keyword evidence="3 5" id="KW-1133">Transmembrane helix</keyword>
<feature type="transmembrane region" description="Helical" evidence="5">
    <location>
        <begin position="12"/>
        <end position="32"/>
    </location>
</feature>
<feature type="transmembrane region" description="Helical" evidence="5">
    <location>
        <begin position="61"/>
        <end position="80"/>
    </location>
</feature>
<organism evidence="7 8">
    <name type="scientific">Methylophilus luteus</name>
    <dbReference type="NCBI Taxonomy" id="640108"/>
    <lineage>
        <taxon>Bacteria</taxon>
        <taxon>Pseudomonadati</taxon>
        <taxon>Pseudomonadota</taxon>
        <taxon>Betaproteobacteria</taxon>
        <taxon>Nitrosomonadales</taxon>
        <taxon>Methylophilaceae</taxon>
        <taxon>Methylophilus</taxon>
    </lineage>
</organism>
<feature type="transmembrane region" description="Helical" evidence="5">
    <location>
        <begin position="337"/>
        <end position="355"/>
    </location>
</feature>
<evidence type="ECO:0000259" key="6">
    <source>
        <dbReference type="Pfam" id="PF04932"/>
    </source>
</evidence>